<name>A0ACD5U116_AVESA</name>
<reference evidence="1" key="1">
    <citation type="submission" date="2021-05" db="EMBL/GenBank/DDBJ databases">
        <authorList>
            <person name="Scholz U."/>
            <person name="Mascher M."/>
            <person name="Fiebig A."/>
        </authorList>
    </citation>
    <scope>NUCLEOTIDE SEQUENCE [LARGE SCALE GENOMIC DNA]</scope>
</reference>
<keyword evidence="2" id="KW-1185">Reference proteome</keyword>
<sequence>MAALLRQGARRIGGSVLQRTQAALTSPAVAEERRRLVPRRMYSTEEQASEELTRKIQQKKEELYDVVCKAEQSFWTSSFSNKRLLQHLSVQVKPRPEDFKWQRMRFTKRAINVVETAGLVALTYAIYSVVLALVRFVGDKKGDLMMQEMREARKAKASSDLIKIKN</sequence>
<dbReference type="EnsemblPlants" id="AVESA.00010b.r2.1DG0157630.1">
    <property type="protein sequence ID" value="AVESA.00010b.r2.1DG0157630.1.CDS"/>
    <property type="gene ID" value="AVESA.00010b.r2.1DG0157630"/>
</dbReference>
<dbReference type="Proteomes" id="UP001732700">
    <property type="component" value="Chromosome 1D"/>
</dbReference>
<reference evidence="1" key="2">
    <citation type="submission" date="2025-09" db="UniProtKB">
        <authorList>
            <consortium name="EnsemblPlants"/>
        </authorList>
    </citation>
    <scope>IDENTIFICATION</scope>
</reference>
<evidence type="ECO:0000313" key="2">
    <source>
        <dbReference type="Proteomes" id="UP001732700"/>
    </source>
</evidence>
<accession>A0ACD5U116</accession>
<proteinExistence type="predicted"/>
<protein>
    <submittedName>
        <fullName evidence="1">Uncharacterized protein</fullName>
    </submittedName>
</protein>
<organism evidence="1 2">
    <name type="scientific">Avena sativa</name>
    <name type="common">Oat</name>
    <dbReference type="NCBI Taxonomy" id="4498"/>
    <lineage>
        <taxon>Eukaryota</taxon>
        <taxon>Viridiplantae</taxon>
        <taxon>Streptophyta</taxon>
        <taxon>Embryophyta</taxon>
        <taxon>Tracheophyta</taxon>
        <taxon>Spermatophyta</taxon>
        <taxon>Magnoliopsida</taxon>
        <taxon>Liliopsida</taxon>
        <taxon>Poales</taxon>
        <taxon>Poaceae</taxon>
        <taxon>BOP clade</taxon>
        <taxon>Pooideae</taxon>
        <taxon>Poodae</taxon>
        <taxon>Poeae</taxon>
        <taxon>Poeae Chloroplast Group 1 (Aveneae type)</taxon>
        <taxon>Aveninae</taxon>
        <taxon>Avena</taxon>
    </lineage>
</organism>
<evidence type="ECO:0000313" key="1">
    <source>
        <dbReference type="EnsemblPlants" id="AVESA.00010b.r2.1DG0157630.1.CDS"/>
    </source>
</evidence>